<dbReference type="CDD" id="cd00060">
    <property type="entry name" value="FHA"/>
    <property type="match status" value="1"/>
</dbReference>
<proteinExistence type="predicted"/>
<sequence length="191" mass="20990">MRWACPEDPSEVFDDGASMCAEHTCPLVEVAEEPPGGATTERGRTDGTDIPVQPADRRKGWSRDRCWRCSHEAAPGNTQCTRLECGRSLTPPALYIEFAGGEVEVSEGVRVELGRLGSYQRVFRDHPNVSRAHAAVRVDADGTAWIEALPTPNGTFLNGAEIQPPLDRQLASGDRIRFGRDVEGSITLYRR</sequence>
<evidence type="ECO:0000256" key="2">
    <source>
        <dbReference type="SAM" id="MobiDB-lite"/>
    </source>
</evidence>
<evidence type="ECO:0000313" key="5">
    <source>
        <dbReference type="Proteomes" id="UP000526734"/>
    </source>
</evidence>
<accession>A0A7W3ZEL8</accession>
<reference evidence="4 5" key="1">
    <citation type="submission" date="2020-08" db="EMBL/GenBank/DDBJ databases">
        <title>Amycolatopsis sp. nov. DR6-1 isolated from Dendrobium heterocarpum.</title>
        <authorList>
            <person name="Tedsree N."/>
            <person name="Kuncharoen N."/>
            <person name="Likhitwitayawuid K."/>
            <person name="Tanasupawat S."/>
        </authorList>
    </citation>
    <scope>NUCLEOTIDE SEQUENCE [LARGE SCALE GENOMIC DNA]</scope>
    <source>
        <strain evidence="4 5">DR6-1</strain>
    </source>
</reference>
<name>A0A7W3ZEL8_9PSEU</name>
<evidence type="ECO:0000256" key="1">
    <source>
        <dbReference type="ARBA" id="ARBA00022553"/>
    </source>
</evidence>
<dbReference type="SUPFAM" id="SSF49879">
    <property type="entry name" value="SMAD/FHA domain"/>
    <property type="match status" value="1"/>
</dbReference>
<dbReference type="Proteomes" id="UP000526734">
    <property type="component" value="Unassembled WGS sequence"/>
</dbReference>
<keyword evidence="5" id="KW-1185">Reference proteome</keyword>
<feature type="domain" description="FHA" evidence="3">
    <location>
        <begin position="111"/>
        <end position="162"/>
    </location>
</feature>
<dbReference type="InterPro" id="IPR000253">
    <property type="entry name" value="FHA_dom"/>
</dbReference>
<dbReference type="AlphaFoldDB" id="A0A7W3ZEL8"/>
<dbReference type="InterPro" id="IPR008984">
    <property type="entry name" value="SMAD_FHA_dom_sf"/>
</dbReference>
<organism evidence="4 5">
    <name type="scientific">Amycolatopsis dendrobii</name>
    <dbReference type="NCBI Taxonomy" id="2760662"/>
    <lineage>
        <taxon>Bacteria</taxon>
        <taxon>Bacillati</taxon>
        <taxon>Actinomycetota</taxon>
        <taxon>Actinomycetes</taxon>
        <taxon>Pseudonocardiales</taxon>
        <taxon>Pseudonocardiaceae</taxon>
        <taxon>Amycolatopsis</taxon>
    </lineage>
</organism>
<dbReference type="RefSeq" id="WP_182894823.1">
    <property type="nucleotide sequence ID" value="NZ_JACGZW010000012.1"/>
</dbReference>
<dbReference type="EMBL" id="JACGZW010000012">
    <property type="protein sequence ID" value="MBB1158054.1"/>
    <property type="molecule type" value="Genomic_DNA"/>
</dbReference>
<dbReference type="PROSITE" id="PS50006">
    <property type="entry name" value="FHA_DOMAIN"/>
    <property type="match status" value="1"/>
</dbReference>
<evidence type="ECO:0000259" key="3">
    <source>
        <dbReference type="PROSITE" id="PS50006"/>
    </source>
</evidence>
<keyword evidence="1" id="KW-0597">Phosphoprotein</keyword>
<dbReference type="Gene3D" id="2.60.200.20">
    <property type="match status" value="1"/>
</dbReference>
<dbReference type="Pfam" id="PF00498">
    <property type="entry name" value="FHA"/>
    <property type="match status" value="1"/>
</dbReference>
<gene>
    <name evidence="4" type="ORF">H4281_33320</name>
</gene>
<protein>
    <submittedName>
        <fullName evidence="4">FHA domain-containing protein</fullName>
    </submittedName>
</protein>
<feature type="region of interest" description="Disordered" evidence="2">
    <location>
        <begin position="30"/>
        <end position="57"/>
    </location>
</feature>
<comment type="caution">
    <text evidence="4">The sequence shown here is derived from an EMBL/GenBank/DDBJ whole genome shotgun (WGS) entry which is preliminary data.</text>
</comment>
<evidence type="ECO:0000313" key="4">
    <source>
        <dbReference type="EMBL" id="MBB1158054.1"/>
    </source>
</evidence>